<proteinExistence type="predicted"/>
<evidence type="ECO:0000256" key="1">
    <source>
        <dbReference type="SAM" id="MobiDB-lite"/>
    </source>
</evidence>
<dbReference type="PANTHER" id="PTHR28049">
    <property type="entry name" value="TRANSMEMBRANE PROTEIN YOR223W"/>
    <property type="match status" value="1"/>
</dbReference>
<dbReference type="InterPro" id="IPR025390">
    <property type="entry name" value="Dsc3_C"/>
</dbReference>
<dbReference type="EMBL" id="SPUK01000010">
    <property type="protein sequence ID" value="TQV94310.1"/>
    <property type="molecule type" value="Genomic_DNA"/>
</dbReference>
<dbReference type="Proteomes" id="UP000315783">
    <property type="component" value="Unassembled WGS sequence"/>
</dbReference>
<dbReference type="SUPFAM" id="SSF54236">
    <property type="entry name" value="Ubiquitin-like"/>
    <property type="match status" value="1"/>
</dbReference>
<feature type="region of interest" description="Disordered" evidence="1">
    <location>
        <begin position="129"/>
        <end position="157"/>
    </location>
</feature>
<keyword evidence="5" id="KW-1185">Reference proteome</keyword>
<evidence type="ECO:0000313" key="4">
    <source>
        <dbReference type="EMBL" id="TQV94310.1"/>
    </source>
</evidence>
<dbReference type="InterPro" id="IPR000626">
    <property type="entry name" value="Ubiquitin-like_dom"/>
</dbReference>
<accession>A0A545VWX7</accession>
<keyword evidence="2" id="KW-0472">Membrane</keyword>
<dbReference type="OrthoDB" id="2556122at2759"/>
<dbReference type="Gene3D" id="3.10.20.90">
    <property type="entry name" value="Phosphatidylinositol 3-kinase Catalytic Subunit, Chain A, domain 1"/>
    <property type="match status" value="1"/>
</dbReference>
<evidence type="ECO:0000256" key="2">
    <source>
        <dbReference type="SAM" id="Phobius"/>
    </source>
</evidence>
<gene>
    <name evidence="4" type="ORF">IF1G_07189</name>
</gene>
<reference evidence="4 5" key="1">
    <citation type="journal article" date="2019" name="Appl. Microbiol. Biotechnol.">
        <title>Genome sequence of Isaria javanica and comparative genome analysis insights into family S53 peptidase evolution in fungal entomopathogens.</title>
        <authorList>
            <person name="Lin R."/>
            <person name="Zhang X."/>
            <person name="Xin B."/>
            <person name="Zou M."/>
            <person name="Gao Y."/>
            <person name="Qin F."/>
            <person name="Hu Q."/>
            <person name="Xie B."/>
            <person name="Cheng X."/>
        </authorList>
    </citation>
    <scope>NUCLEOTIDE SEQUENCE [LARGE SCALE GENOMIC DNA]</scope>
    <source>
        <strain evidence="4 5">IJ1G</strain>
    </source>
</reference>
<feature type="compositionally biased region" description="Pro residues" evidence="1">
    <location>
        <begin position="80"/>
        <end position="93"/>
    </location>
</feature>
<dbReference type="PANTHER" id="PTHR28049:SF1">
    <property type="entry name" value="DSC E3 UBIQUITIN LIGASE COMPLEX SUBUNIT 3"/>
    <property type="match status" value="1"/>
</dbReference>
<organism evidence="4 5">
    <name type="scientific">Cordyceps javanica</name>
    <dbReference type="NCBI Taxonomy" id="43265"/>
    <lineage>
        <taxon>Eukaryota</taxon>
        <taxon>Fungi</taxon>
        <taxon>Dikarya</taxon>
        <taxon>Ascomycota</taxon>
        <taxon>Pezizomycotina</taxon>
        <taxon>Sordariomycetes</taxon>
        <taxon>Hypocreomycetidae</taxon>
        <taxon>Hypocreales</taxon>
        <taxon>Cordycipitaceae</taxon>
        <taxon>Cordyceps</taxon>
    </lineage>
</organism>
<protein>
    <submittedName>
        <fullName evidence="4">Conserved membrane protein</fullName>
    </submittedName>
</protein>
<evidence type="ECO:0000313" key="5">
    <source>
        <dbReference type="Proteomes" id="UP000315783"/>
    </source>
</evidence>
<feature type="domain" description="Ubiquitin-like" evidence="3">
    <location>
        <begin position="15"/>
        <end position="74"/>
    </location>
</feature>
<dbReference type="InterPro" id="IPR029071">
    <property type="entry name" value="Ubiquitin-like_domsf"/>
</dbReference>
<dbReference type="PROSITE" id="PS50053">
    <property type="entry name" value="UBIQUITIN_2"/>
    <property type="match status" value="1"/>
</dbReference>
<dbReference type="AlphaFoldDB" id="A0A545VWX7"/>
<dbReference type="InterPro" id="IPR019413">
    <property type="entry name" value="Dsc3_ub-like_dom"/>
</dbReference>
<dbReference type="Pfam" id="PF10302">
    <property type="entry name" value="Dsc3_N"/>
    <property type="match status" value="1"/>
</dbReference>
<dbReference type="Pfam" id="PF13373">
    <property type="entry name" value="Dsc3_C"/>
    <property type="match status" value="1"/>
</dbReference>
<feature type="transmembrane region" description="Helical" evidence="2">
    <location>
        <begin position="268"/>
        <end position="287"/>
    </location>
</feature>
<dbReference type="GO" id="GO:0005783">
    <property type="term" value="C:endoplasmic reticulum"/>
    <property type="evidence" value="ECO:0007669"/>
    <property type="project" value="TreeGrafter"/>
</dbReference>
<feature type="transmembrane region" description="Helical" evidence="2">
    <location>
        <begin position="237"/>
        <end position="256"/>
    </location>
</feature>
<evidence type="ECO:0000259" key="3">
    <source>
        <dbReference type="PROSITE" id="PS50053"/>
    </source>
</evidence>
<feature type="compositionally biased region" description="Low complexity" evidence="1">
    <location>
        <begin position="134"/>
        <end position="152"/>
    </location>
</feature>
<keyword evidence="2" id="KW-0812">Transmembrane</keyword>
<dbReference type="InterPro" id="IPR045226">
    <property type="entry name" value="Dsc3"/>
</dbReference>
<sequence length="290" mass="30937">MATTTASAPAPAPPLLITVRFSSGLPDIAIDVPSPRTTTVLAFKHGLRVRIASRSRLRLIYQGRILADAASLASVLKPLPTVPPPPPPPPPPQDAKGKGKAVERPPPAVRVYLNCSIGDELSTTELDAEEVEAAKPPQDGADGAAATAASSAWKKPRPRGFDRLLQAGFTPSEIATLRTQFASIHTERFASDAMPSPDTMRGMEDAWIDGNAGELPSSSAPGPLDDDVTNMSTVLDVLIRAMMIGFFFPLGSMTWLLRQDVWGEKWRIFVGSGVVLSLTVGIFMTMGSER</sequence>
<name>A0A545VWX7_9HYPO</name>
<keyword evidence="2" id="KW-1133">Transmembrane helix</keyword>
<comment type="caution">
    <text evidence="4">The sequence shown here is derived from an EMBL/GenBank/DDBJ whole genome shotgun (WGS) entry which is preliminary data.</text>
</comment>
<feature type="region of interest" description="Disordered" evidence="1">
    <location>
        <begin position="78"/>
        <end position="104"/>
    </location>
</feature>
<dbReference type="GO" id="GO:0044695">
    <property type="term" value="C:Dsc E3 ubiquitin ligase complex"/>
    <property type="evidence" value="ECO:0007669"/>
    <property type="project" value="InterPro"/>
</dbReference>